<dbReference type="PRINTS" id="PR00352">
    <property type="entry name" value="3FE4SFRDOXIN"/>
</dbReference>
<dbReference type="AlphaFoldDB" id="A0A915WT45"/>
<dbReference type="GO" id="GO:0009055">
    <property type="term" value="F:electron transfer activity"/>
    <property type="evidence" value="ECO:0007669"/>
    <property type="project" value="UniProtKB-UniRule"/>
</dbReference>
<dbReference type="InterPro" id="IPR017896">
    <property type="entry name" value="4Fe4S_Fe-S-bd"/>
</dbReference>
<dbReference type="EMBL" id="AP019769">
    <property type="protein sequence ID" value="BBL45852.1"/>
    <property type="molecule type" value="Genomic_DNA"/>
</dbReference>
<feature type="domain" description="4Fe-4S ferredoxin-type" evidence="8">
    <location>
        <begin position="2"/>
        <end position="30"/>
    </location>
</feature>
<dbReference type="GO" id="GO:0005506">
    <property type="term" value="F:iron ion binding"/>
    <property type="evidence" value="ECO:0007669"/>
    <property type="project" value="UniProtKB-UniRule"/>
</dbReference>
<name>A0A915WT45_9ARCH</name>
<keyword evidence="10" id="KW-1185">Reference proteome</keyword>
<proteinExistence type="predicted"/>
<evidence type="ECO:0000313" key="10">
    <source>
        <dbReference type="Proteomes" id="UP001055553"/>
    </source>
</evidence>
<dbReference type="InterPro" id="IPR051269">
    <property type="entry name" value="Fe-S_cluster_ET"/>
</dbReference>
<dbReference type="Pfam" id="PF13459">
    <property type="entry name" value="Fer4_15"/>
    <property type="match status" value="1"/>
</dbReference>
<evidence type="ECO:0000256" key="5">
    <source>
        <dbReference type="ARBA" id="ARBA00023004"/>
    </source>
</evidence>
<sequence>MVKIKINRDLCIGSAACVAACPEIFYLDNDGKVALKSDNVDENKDPELAEKVKDAAQSCPTGVISLE</sequence>
<dbReference type="KEGG" id="naer:MJ1_0710"/>
<keyword evidence="5 7" id="KW-0408">Iron</keyword>
<comment type="function">
    <text evidence="7">Ferredoxins are iron-sulfur proteins that transfer electrons in a wide variety of metabolic reactions.</text>
</comment>
<evidence type="ECO:0000256" key="7">
    <source>
        <dbReference type="RuleBase" id="RU368020"/>
    </source>
</evidence>
<evidence type="ECO:0000256" key="1">
    <source>
        <dbReference type="ARBA" id="ARBA00001966"/>
    </source>
</evidence>
<protein>
    <recommendedName>
        <fullName evidence="7">Ferredoxin</fullName>
    </recommendedName>
</protein>
<keyword evidence="2 7" id="KW-0813">Transport</keyword>
<dbReference type="RefSeq" id="WP_258393161.1">
    <property type="nucleotide sequence ID" value="NZ_AP019769.1"/>
</dbReference>
<dbReference type="InterPro" id="IPR001080">
    <property type="entry name" value="3Fe4S_ferredoxin"/>
</dbReference>
<evidence type="ECO:0000259" key="8">
    <source>
        <dbReference type="PROSITE" id="PS51379"/>
    </source>
</evidence>
<evidence type="ECO:0000256" key="6">
    <source>
        <dbReference type="ARBA" id="ARBA00023014"/>
    </source>
</evidence>
<dbReference type="PANTHER" id="PTHR36923">
    <property type="entry name" value="FERREDOXIN"/>
    <property type="match status" value="1"/>
</dbReference>
<dbReference type="Gene3D" id="3.30.70.20">
    <property type="match status" value="1"/>
</dbReference>
<dbReference type="PANTHER" id="PTHR36923:SF3">
    <property type="entry name" value="FERREDOXIN"/>
    <property type="match status" value="1"/>
</dbReference>
<dbReference type="SUPFAM" id="SSF54862">
    <property type="entry name" value="4Fe-4S ferredoxins"/>
    <property type="match status" value="1"/>
</dbReference>
<gene>
    <name evidence="9" type="ORF">MJ1_0710</name>
</gene>
<dbReference type="GO" id="GO:0051536">
    <property type="term" value="F:iron-sulfur cluster binding"/>
    <property type="evidence" value="ECO:0007669"/>
    <property type="project" value="UniProtKB-KW"/>
</dbReference>
<keyword evidence="3 7" id="KW-0479">Metal-binding</keyword>
<reference evidence="10" key="1">
    <citation type="journal article" date="2022" name="Int. J. Syst. Evol. Microbiol.">
        <title>Nanobdella aerobiophila gen. nov., sp. nov., a thermoacidophilic, obligate ectosymbiotic archaeon, and proposal of Nanobdellaceae fam. nov., Nanobdellales ord. nov. and Nanobdellia class. nov.</title>
        <authorList>
            <person name="Kato S."/>
            <person name="Ogasawara A."/>
            <person name="Itoh T."/>
            <person name="Sakai H.D."/>
            <person name="Shimizu M."/>
            <person name="Yuki M."/>
            <person name="Kaneko M."/>
            <person name="Takashina T."/>
            <person name="Ohkuma M."/>
        </authorList>
    </citation>
    <scope>NUCLEOTIDE SEQUENCE [LARGE SCALE GENOMIC DNA]</scope>
    <source>
        <strain evidence="10">MJ1</strain>
    </source>
</reference>
<dbReference type="PROSITE" id="PS51379">
    <property type="entry name" value="4FE4S_FER_2"/>
    <property type="match status" value="1"/>
</dbReference>
<keyword evidence="6 7" id="KW-0411">Iron-sulfur</keyword>
<dbReference type="Proteomes" id="UP001055553">
    <property type="component" value="Chromosome"/>
</dbReference>
<dbReference type="GeneID" id="74568651"/>
<accession>A0A915WT45</accession>
<organism evidence="9 10">
    <name type="scientific">Nanobdella aerobiophila</name>
    <dbReference type="NCBI Taxonomy" id="2586965"/>
    <lineage>
        <taxon>Archaea</taxon>
        <taxon>Nanobdellota</taxon>
        <taxon>Nanobdellia</taxon>
        <taxon>Nanobdellales</taxon>
        <taxon>Nanobdellaceae</taxon>
        <taxon>Nanobdella</taxon>
    </lineage>
</organism>
<comment type="cofactor">
    <cofactor evidence="1">
        <name>[4Fe-4S] cluster</name>
        <dbReference type="ChEBI" id="CHEBI:49883"/>
    </cofactor>
</comment>
<evidence type="ECO:0000256" key="2">
    <source>
        <dbReference type="ARBA" id="ARBA00022448"/>
    </source>
</evidence>
<evidence type="ECO:0000313" key="9">
    <source>
        <dbReference type="EMBL" id="BBL45852.1"/>
    </source>
</evidence>
<evidence type="ECO:0000256" key="3">
    <source>
        <dbReference type="ARBA" id="ARBA00022723"/>
    </source>
</evidence>
<evidence type="ECO:0000256" key="4">
    <source>
        <dbReference type="ARBA" id="ARBA00022982"/>
    </source>
</evidence>
<keyword evidence="4 7" id="KW-0249">Electron transport</keyword>